<comment type="caution">
    <text evidence="3">The sequence shown here is derived from an EMBL/GenBank/DDBJ whole genome shotgun (WGS) entry which is preliminary data.</text>
</comment>
<sequence length="289" mass="30646">MTYRQQSDWSSDSVSTRRQSYPLINRNAWAADDDDIDQFNQKKTSCAWTRCFKCFLVGALLAGIGLAIVLTLWLTSKTAATKTLAVTASSSNSSSSLSVSTSIVTSSTISQTTTTTRSTTSTSTSTSTTSTTTTTSVTTSTTTTTQNPIIASIDQNNITATQWTLYTCSYLAPISTNLTLQFTLDVGHKGDWYLDDISVKDPTSVEMLTNGNLEASPALIGWSTGSGGAISTAQSHSSSHSFDVSATSSWIAQSFAAIGGQVYTVTFWLYLNPSPGNSGGNPTVVVTMN</sequence>
<dbReference type="Proteomes" id="UP000663844">
    <property type="component" value="Unassembled WGS sequence"/>
</dbReference>
<organism evidence="3 4">
    <name type="scientific">Adineta steineri</name>
    <dbReference type="NCBI Taxonomy" id="433720"/>
    <lineage>
        <taxon>Eukaryota</taxon>
        <taxon>Metazoa</taxon>
        <taxon>Spiralia</taxon>
        <taxon>Gnathifera</taxon>
        <taxon>Rotifera</taxon>
        <taxon>Eurotatoria</taxon>
        <taxon>Bdelloidea</taxon>
        <taxon>Adinetida</taxon>
        <taxon>Adinetidae</taxon>
        <taxon>Adineta</taxon>
    </lineage>
</organism>
<dbReference type="AlphaFoldDB" id="A0A819WYB4"/>
<keyword evidence="2" id="KW-0812">Transmembrane</keyword>
<evidence type="ECO:0000256" key="2">
    <source>
        <dbReference type="SAM" id="Phobius"/>
    </source>
</evidence>
<dbReference type="Gene3D" id="2.60.120.260">
    <property type="entry name" value="Galactose-binding domain-like"/>
    <property type="match status" value="1"/>
</dbReference>
<name>A0A819WYB4_9BILA</name>
<evidence type="ECO:0000313" key="3">
    <source>
        <dbReference type="EMBL" id="CAF4133843.1"/>
    </source>
</evidence>
<gene>
    <name evidence="3" type="ORF">OXD698_LOCUS37163</name>
</gene>
<dbReference type="EMBL" id="CAJOAZ010006416">
    <property type="protein sequence ID" value="CAF4133843.1"/>
    <property type="molecule type" value="Genomic_DNA"/>
</dbReference>
<protein>
    <submittedName>
        <fullName evidence="3">Uncharacterized protein</fullName>
    </submittedName>
</protein>
<accession>A0A819WYB4</accession>
<keyword evidence="2" id="KW-0472">Membrane</keyword>
<proteinExistence type="predicted"/>
<reference evidence="3" key="1">
    <citation type="submission" date="2021-02" db="EMBL/GenBank/DDBJ databases">
        <authorList>
            <person name="Nowell W R."/>
        </authorList>
    </citation>
    <scope>NUCLEOTIDE SEQUENCE</scope>
</reference>
<keyword evidence="2" id="KW-1133">Transmembrane helix</keyword>
<evidence type="ECO:0000313" key="4">
    <source>
        <dbReference type="Proteomes" id="UP000663844"/>
    </source>
</evidence>
<feature type="transmembrane region" description="Helical" evidence="2">
    <location>
        <begin position="51"/>
        <end position="74"/>
    </location>
</feature>
<evidence type="ECO:0000256" key="1">
    <source>
        <dbReference type="SAM" id="MobiDB-lite"/>
    </source>
</evidence>
<feature type="region of interest" description="Disordered" evidence="1">
    <location>
        <begin position="114"/>
        <end position="140"/>
    </location>
</feature>